<feature type="domain" description="Glycosyl transferase family 1" evidence="1">
    <location>
        <begin position="205"/>
        <end position="370"/>
    </location>
</feature>
<name>A0A1W1XQN6_9BACT</name>
<dbReference type="Pfam" id="PF13579">
    <property type="entry name" value="Glyco_trans_4_4"/>
    <property type="match status" value="1"/>
</dbReference>
<dbReference type="AlphaFoldDB" id="A0A1W1XQN6"/>
<dbReference type="Pfam" id="PF00534">
    <property type="entry name" value="Glycos_transf_1"/>
    <property type="match status" value="1"/>
</dbReference>
<evidence type="ECO:0000313" key="3">
    <source>
        <dbReference type="EMBL" id="SMC26300.1"/>
    </source>
</evidence>
<dbReference type="Gene3D" id="3.40.50.2000">
    <property type="entry name" value="Glycogen Phosphorylase B"/>
    <property type="match status" value="2"/>
</dbReference>
<evidence type="ECO:0000259" key="1">
    <source>
        <dbReference type="Pfam" id="PF00534"/>
    </source>
</evidence>
<dbReference type="InterPro" id="IPR028098">
    <property type="entry name" value="Glyco_trans_4-like_N"/>
</dbReference>
<dbReference type="EMBL" id="FWXF01000016">
    <property type="protein sequence ID" value="SMC26300.1"/>
    <property type="molecule type" value="Genomic_DNA"/>
</dbReference>
<organism evidence="3 4">
    <name type="scientific">Desulfacinum hydrothermale DSM 13146</name>
    <dbReference type="NCBI Taxonomy" id="1121390"/>
    <lineage>
        <taxon>Bacteria</taxon>
        <taxon>Pseudomonadati</taxon>
        <taxon>Thermodesulfobacteriota</taxon>
        <taxon>Syntrophobacteria</taxon>
        <taxon>Syntrophobacterales</taxon>
        <taxon>Syntrophobacteraceae</taxon>
        <taxon>Desulfacinum</taxon>
    </lineage>
</organism>
<dbReference type="Proteomes" id="UP000192783">
    <property type="component" value="Unassembled WGS sequence"/>
</dbReference>
<sequence>MKILTLSSVYPNPAQPTLGLFVRERMQRVADEGQEVTVVAPVPYFPADPLIRSVKRGYRPAVPGRLRPSNGAVLHPPFLCPPGVLKSLDGWLYALSLLPVLQRVHGRSPFQLIDAHFTYPDGVAASLLARRFGVPFTVTLRGTEVPHARERLKRVQMKRVFRRAAALMAVSGSLARLAVELGAPPQRVHVIPNGVDTGRFRPLPQEEARRGLDLPVQGPVLLTVGALVRRKGIHRVLDVLPRLCRRYPDLVYVVVGGGSVEGDMSRELHRMIGERNLGQHVRMEGPRPPDMLPAYYSAADLFVLPTTNEGWANVLVESLACGTPVVTTHVGGNREVVCRDALGIVLETLDREALEEAICSGLERSWDREAVAAHAASRDWSRVACEVIRVFQKVVAEHQTSEVGKGRTS</sequence>
<keyword evidence="4" id="KW-1185">Reference proteome</keyword>
<protein>
    <submittedName>
        <fullName evidence="3">Glycosyltransferase involved in cell wall bisynthesis</fullName>
    </submittedName>
</protein>
<accession>A0A1W1XQN6</accession>
<gene>
    <name evidence="3" type="ORF">SAMN02746041_02593</name>
</gene>
<dbReference type="SUPFAM" id="SSF53756">
    <property type="entry name" value="UDP-Glycosyltransferase/glycogen phosphorylase"/>
    <property type="match status" value="1"/>
</dbReference>
<evidence type="ECO:0000313" key="4">
    <source>
        <dbReference type="Proteomes" id="UP000192783"/>
    </source>
</evidence>
<dbReference type="InterPro" id="IPR050194">
    <property type="entry name" value="Glycosyltransferase_grp1"/>
</dbReference>
<dbReference type="InterPro" id="IPR001296">
    <property type="entry name" value="Glyco_trans_1"/>
</dbReference>
<evidence type="ECO:0000259" key="2">
    <source>
        <dbReference type="Pfam" id="PF13579"/>
    </source>
</evidence>
<feature type="domain" description="Glycosyltransferase subfamily 4-like N-terminal" evidence="2">
    <location>
        <begin position="22"/>
        <end position="194"/>
    </location>
</feature>
<dbReference type="STRING" id="1121390.SAMN02746041_02593"/>
<reference evidence="3 4" key="1">
    <citation type="submission" date="2017-04" db="EMBL/GenBank/DDBJ databases">
        <authorList>
            <person name="Afonso C.L."/>
            <person name="Miller P.J."/>
            <person name="Scott M.A."/>
            <person name="Spackman E."/>
            <person name="Goraichik I."/>
            <person name="Dimitrov K.M."/>
            <person name="Suarez D.L."/>
            <person name="Swayne D.E."/>
        </authorList>
    </citation>
    <scope>NUCLEOTIDE SEQUENCE [LARGE SCALE GENOMIC DNA]</scope>
    <source>
        <strain evidence="3 4">DSM 13146</strain>
    </source>
</reference>
<dbReference type="GO" id="GO:0016757">
    <property type="term" value="F:glycosyltransferase activity"/>
    <property type="evidence" value="ECO:0007669"/>
    <property type="project" value="InterPro"/>
</dbReference>
<proteinExistence type="predicted"/>
<dbReference type="PANTHER" id="PTHR45947:SF15">
    <property type="entry name" value="TEICHURONIC ACID BIOSYNTHESIS GLYCOSYLTRANSFERASE TUAC-RELATED"/>
    <property type="match status" value="1"/>
</dbReference>
<keyword evidence="3" id="KW-0808">Transferase</keyword>
<dbReference type="RefSeq" id="WP_170920593.1">
    <property type="nucleotide sequence ID" value="NZ_FWXF01000016.1"/>
</dbReference>
<dbReference type="PANTHER" id="PTHR45947">
    <property type="entry name" value="SULFOQUINOVOSYL TRANSFERASE SQD2"/>
    <property type="match status" value="1"/>
</dbReference>